<evidence type="ECO:0000313" key="8">
    <source>
        <dbReference type="EMBL" id="PRZ44216.1"/>
    </source>
</evidence>
<gene>
    <name evidence="8" type="ORF">CLV47_101341</name>
</gene>
<organism evidence="8 9">
    <name type="scientific">Antricoccus suffuscus</name>
    <dbReference type="NCBI Taxonomy" id="1629062"/>
    <lineage>
        <taxon>Bacteria</taxon>
        <taxon>Bacillati</taxon>
        <taxon>Actinomycetota</taxon>
        <taxon>Actinomycetes</taxon>
        <taxon>Geodermatophilales</taxon>
        <taxon>Antricoccaceae</taxon>
        <taxon>Antricoccus</taxon>
    </lineage>
</organism>
<dbReference type="Gene3D" id="3.40.605.10">
    <property type="entry name" value="Aldehyde Dehydrogenase, Chain A, domain 1"/>
    <property type="match status" value="1"/>
</dbReference>
<evidence type="ECO:0000256" key="3">
    <source>
        <dbReference type="ARBA" id="ARBA00024226"/>
    </source>
</evidence>
<dbReference type="FunFam" id="3.40.605.10:FF:000007">
    <property type="entry name" value="NAD/NADP-dependent betaine aldehyde dehydrogenase"/>
    <property type="match status" value="1"/>
</dbReference>
<evidence type="ECO:0000256" key="1">
    <source>
        <dbReference type="ARBA" id="ARBA00009986"/>
    </source>
</evidence>
<keyword evidence="2 6" id="KW-0560">Oxidoreductase</keyword>
<evidence type="ECO:0000313" key="9">
    <source>
        <dbReference type="Proteomes" id="UP000237752"/>
    </source>
</evidence>
<dbReference type="InterPro" id="IPR029510">
    <property type="entry name" value="Ald_DH_CS_GLU"/>
</dbReference>
<dbReference type="InterPro" id="IPR016160">
    <property type="entry name" value="Ald_DH_CS_CYS"/>
</dbReference>
<comment type="catalytic activity">
    <reaction evidence="4">
        <text>an aldehyde + NAD(+) + H2O = a carboxylate + NADH + 2 H(+)</text>
        <dbReference type="Rhea" id="RHEA:16185"/>
        <dbReference type="ChEBI" id="CHEBI:15377"/>
        <dbReference type="ChEBI" id="CHEBI:15378"/>
        <dbReference type="ChEBI" id="CHEBI:17478"/>
        <dbReference type="ChEBI" id="CHEBI:29067"/>
        <dbReference type="ChEBI" id="CHEBI:57540"/>
        <dbReference type="ChEBI" id="CHEBI:57945"/>
        <dbReference type="EC" id="1.2.1.3"/>
    </reaction>
</comment>
<comment type="caution">
    <text evidence="8">The sequence shown here is derived from an EMBL/GenBank/DDBJ whole genome shotgun (WGS) entry which is preliminary data.</text>
</comment>
<dbReference type="PROSITE" id="PS00687">
    <property type="entry name" value="ALDEHYDE_DEHYDR_GLU"/>
    <property type="match status" value="1"/>
</dbReference>
<proteinExistence type="inferred from homology"/>
<reference evidence="8 9" key="1">
    <citation type="submission" date="2018-03" db="EMBL/GenBank/DDBJ databases">
        <title>Genomic Encyclopedia of Archaeal and Bacterial Type Strains, Phase II (KMG-II): from individual species to whole genera.</title>
        <authorList>
            <person name="Goeker M."/>
        </authorList>
    </citation>
    <scope>NUCLEOTIDE SEQUENCE [LARGE SCALE GENOMIC DNA]</scope>
    <source>
        <strain evidence="8 9">DSM 100065</strain>
    </source>
</reference>
<dbReference type="RefSeq" id="WP_238145162.1">
    <property type="nucleotide sequence ID" value="NZ_PVUE01000001.1"/>
</dbReference>
<dbReference type="Proteomes" id="UP000237752">
    <property type="component" value="Unassembled WGS sequence"/>
</dbReference>
<feature type="domain" description="Aldehyde dehydrogenase" evidence="7">
    <location>
        <begin position="12"/>
        <end position="471"/>
    </location>
</feature>
<dbReference type="SUPFAM" id="SSF53720">
    <property type="entry name" value="ALDH-like"/>
    <property type="match status" value="1"/>
</dbReference>
<sequence>MNNYDIYVGGKWVPSTSDKRIEVINPTTEEAIATVPDGTKEDVDAAVTAARKAFPEWSSKTPQERAEYLVKANNLLKERSAEYAQTVTDELGAPIKISNMVHMGTPIGTLKTYAKLADEFEWEKEVNNSIIAHEPIGVVGAITPWNYPLHQVTAKTAPALLAGNTIVLKPSELAPLSAYNLAKVFDEIGLPEGVFNVVSGRGEVVGDAMSSHPDIDMISFTGSGRAGTAISKNAADTIKRVALELGGKSASVIMDDFDDEGFAKAVKSTVNQCFTNGGQRCTAFSRMLVPAAKYDQALEFAKAAAEKHAPGDPNDESTRLGPMVSEAQRDRVRGFIDRAVADGATVVTGGSEAPEGLDKGFFVKPTVLAGAKEDSEVAQDEVFGPVITVFPYDDIDDAVRLANNTKYGLAAGVYGADADKSLAVARRLRAGQVDINDGRWNFMAPFGGYKQSGNGRELGSEGLAEFLETKAMQR</sequence>
<feature type="active site" evidence="5">
    <location>
        <position position="244"/>
    </location>
</feature>
<evidence type="ECO:0000256" key="6">
    <source>
        <dbReference type="RuleBase" id="RU003345"/>
    </source>
</evidence>
<dbReference type="PANTHER" id="PTHR42804">
    <property type="entry name" value="ALDEHYDE DEHYDROGENASE"/>
    <property type="match status" value="1"/>
</dbReference>
<dbReference type="CDD" id="cd07138">
    <property type="entry name" value="ALDH_CddD_SSP0762"/>
    <property type="match status" value="1"/>
</dbReference>
<keyword evidence="9" id="KW-1185">Reference proteome</keyword>
<dbReference type="PROSITE" id="PS00070">
    <property type="entry name" value="ALDEHYDE_DEHYDR_CYS"/>
    <property type="match status" value="1"/>
</dbReference>
<dbReference type="GO" id="GO:0004029">
    <property type="term" value="F:aldehyde dehydrogenase (NAD+) activity"/>
    <property type="evidence" value="ECO:0007669"/>
    <property type="project" value="UniProtKB-EC"/>
</dbReference>
<dbReference type="FunFam" id="3.40.605.10:FF:000026">
    <property type="entry name" value="Aldehyde dehydrogenase, putative"/>
    <property type="match status" value="1"/>
</dbReference>
<dbReference type="InterPro" id="IPR016162">
    <property type="entry name" value="Ald_DH_N"/>
</dbReference>
<dbReference type="InterPro" id="IPR015590">
    <property type="entry name" value="Aldehyde_DH_dom"/>
</dbReference>
<evidence type="ECO:0000256" key="4">
    <source>
        <dbReference type="ARBA" id="ARBA00049194"/>
    </source>
</evidence>
<dbReference type="EC" id="1.2.1.3" evidence="3"/>
<dbReference type="AlphaFoldDB" id="A0A2T1A6J6"/>
<accession>A0A2T1A6J6</accession>
<dbReference type="EMBL" id="PVUE01000001">
    <property type="protein sequence ID" value="PRZ44216.1"/>
    <property type="molecule type" value="Genomic_DNA"/>
</dbReference>
<name>A0A2T1A6J6_9ACTN</name>
<evidence type="ECO:0000256" key="5">
    <source>
        <dbReference type="PROSITE-ProRule" id="PRU10007"/>
    </source>
</evidence>
<dbReference type="PANTHER" id="PTHR42804:SF1">
    <property type="entry name" value="ALDEHYDE DEHYDROGENASE-RELATED"/>
    <property type="match status" value="1"/>
</dbReference>
<dbReference type="InterPro" id="IPR016163">
    <property type="entry name" value="Ald_DH_C"/>
</dbReference>
<protein>
    <recommendedName>
        <fullName evidence="3">aldehyde dehydrogenase (NAD(+))</fullName>
        <ecNumber evidence="3">1.2.1.3</ecNumber>
    </recommendedName>
</protein>
<evidence type="ECO:0000259" key="7">
    <source>
        <dbReference type="Pfam" id="PF00171"/>
    </source>
</evidence>
<evidence type="ECO:0000256" key="2">
    <source>
        <dbReference type="ARBA" id="ARBA00023002"/>
    </source>
</evidence>
<dbReference type="Gene3D" id="3.40.309.10">
    <property type="entry name" value="Aldehyde Dehydrogenase, Chain A, domain 2"/>
    <property type="match status" value="1"/>
</dbReference>
<dbReference type="Pfam" id="PF00171">
    <property type="entry name" value="Aldedh"/>
    <property type="match status" value="1"/>
</dbReference>
<dbReference type="InterPro" id="IPR016161">
    <property type="entry name" value="Ald_DH/histidinol_DH"/>
</dbReference>
<comment type="similarity">
    <text evidence="1 6">Belongs to the aldehyde dehydrogenase family.</text>
</comment>